<evidence type="ECO:0000256" key="1">
    <source>
        <dbReference type="ARBA" id="ARBA00001970"/>
    </source>
</evidence>
<keyword evidence="5" id="KW-0349">Heme</keyword>
<evidence type="ECO:0000256" key="7">
    <source>
        <dbReference type="ARBA" id="ARBA00022723"/>
    </source>
</evidence>
<keyword evidence="6 13" id="KW-0812">Transmembrane</keyword>
<proteinExistence type="inferred from homology"/>
<keyword evidence="4" id="KW-1003">Cell membrane</keyword>
<dbReference type="GO" id="GO:0046872">
    <property type="term" value="F:metal ion binding"/>
    <property type="evidence" value="ECO:0007669"/>
    <property type="project" value="UniProtKB-KW"/>
</dbReference>
<evidence type="ECO:0000256" key="3">
    <source>
        <dbReference type="ARBA" id="ARBA00022448"/>
    </source>
</evidence>
<dbReference type="Gene3D" id="1.20.950.20">
    <property type="entry name" value="Transmembrane di-heme cytochromes, Chain C"/>
    <property type="match status" value="1"/>
</dbReference>
<feature type="transmembrane region" description="Helical" evidence="13">
    <location>
        <begin position="12"/>
        <end position="31"/>
    </location>
</feature>
<dbReference type="InterPro" id="IPR011577">
    <property type="entry name" value="Cyt_b561_bac/Ni-Hgenase"/>
</dbReference>
<keyword evidence="9 13" id="KW-1133">Transmembrane helix</keyword>
<keyword evidence="8" id="KW-0249">Electron transport</keyword>
<protein>
    <submittedName>
        <fullName evidence="15">Cytochrome b561</fullName>
    </submittedName>
</protein>
<evidence type="ECO:0000256" key="6">
    <source>
        <dbReference type="ARBA" id="ARBA00022692"/>
    </source>
</evidence>
<evidence type="ECO:0000256" key="9">
    <source>
        <dbReference type="ARBA" id="ARBA00022989"/>
    </source>
</evidence>
<evidence type="ECO:0000256" key="12">
    <source>
        <dbReference type="ARBA" id="ARBA00037975"/>
    </source>
</evidence>
<keyword evidence="10" id="KW-0408">Iron</keyword>
<dbReference type="GO" id="GO:0009055">
    <property type="term" value="F:electron transfer activity"/>
    <property type="evidence" value="ECO:0007669"/>
    <property type="project" value="InterPro"/>
</dbReference>
<dbReference type="Pfam" id="PF01292">
    <property type="entry name" value="Ni_hydr_CYTB"/>
    <property type="match status" value="1"/>
</dbReference>
<evidence type="ECO:0000256" key="10">
    <source>
        <dbReference type="ARBA" id="ARBA00023004"/>
    </source>
</evidence>
<evidence type="ECO:0000313" key="15">
    <source>
        <dbReference type="EMBL" id="PTW58796.1"/>
    </source>
</evidence>
<evidence type="ECO:0000259" key="14">
    <source>
        <dbReference type="Pfam" id="PF01292"/>
    </source>
</evidence>
<organism evidence="15 16">
    <name type="scientific">Breoghania corrubedonensis</name>
    <dbReference type="NCBI Taxonomy" id="665038"/>
    <lineage>
        <taxon>Bacteria</taxon>
        <taxon>Pseudomonadati</taxon>
        <taxon>Pseudomonadota</taxon>
        <taxon>Alphaproteobacteria</taxon>
        <taxon>Hyphomicrobiales</taxon>
        <taxon>Stappiaceae</taxon>
        <taxon>Breoghania</taxon>
    </lineage>
</organism>
<dbReference type="AlphaFoldDB" id="A0A2T5V4X2"/>
<evidence type="ECO:0000256" key="4">
    <source>
        <dbReference type="ARBA" id="ARBA00022475"/>
    </source>
</evidence>
<evidence type="ECO:0000256" key="2">
    <source>
        <dbReference type="ARBA" id="ARBA00004651"/>
    </source>
</evidence>
<evidence type="ECO:0000256" key="5">
    <source>
        <dbReference type="ARBA" id="ARBA00022617"/>
    </source>
</evidence>
<dbReference type="GO" id="GO:0022904">
    <property type="term" value="P:respiratory electron transport chain"/>
    <property type="evidence" value="ECO:0007669"/>
    <property type="project" value="InterPro"/>
</dbReference>
<keyword evidence="11 13" id="KW-0472">Membrane</keyword>
<name>A0A2T5V4X2_9HYPH</name>
<dbReference type="Proteomes" id="UP000244081">
    <property type="component" value="Unassembled WGS sequence"/>
</dbReference>
<dbReference type="PANTHER" id="PTHR30529:SF1">
    <property type="entry name" value="CYTOCHROME B561 HOMOLOG 2"/>
    <property type="match status" value="1"/>
</dbReference>
<comment type="similarity">
    <text evidence="12">Belongs to the cytochrome b561 family.</text>
</comment>
<dbReference type="SUPFAM" id="SSF81342">
    <property type="entry name" value="Transmembrane di-heme cytochromes"/>
    <property type="match status" value="1"/>
</dbReference>
<evidence type="ECO:0000313" key="16">
    <source>
        <dbReference type="Proteomes" id="UP000244081"/>
    </source>
</evidence>
<comment type="caution">
    <text evidence="15">The sequence shown here is derived from an EMBL/GenBank/DDBJ whole genome shotgun (WGS) entry which is preliminary data.</text>
</comment>
<dbReference type="OrthoDB" id="7280471at2"/>
<dbReference type="InterPro" id="IPR016174">
    <property type="entry name" value="Di-haem_cyt_TM"/>
</dbReference>
<dbReference type="InterPro" id="IPR052168">
    <property type="entry name" value="Cytochrome_b561_oxidase"/>
</dbReference>
<keyword evidence="7" id="KW-0479">Metal-binding</keyword>
<feature type="transmembrane region" description="Helical" evidence="13">
    <location>
        <begin position="85"/>
        <end position="109"/>
    </location>
</feature>
<keyword evidence="16" id="KW-1185">Reference proteome</keyword>
<evidence type="ECO:0000256" key="11">
    <source>
        <dbReference type="ARBA" id="ARBA00023136"/>
    </source>
</evidence>
<reference evidence="15 16" key="1">
    <citation type="submission" date="2018-04" db="EMBL/GenBank/DDBJ databases">
        <title>Genomic Encyclopedia of Archaeal and Bacterial Type Strains, Phase II (KMG-II): from individual species to whole genera.</title>
        <authorList>
            <person name="Goeker M."/>
        </authorList>
    </citation>
    <scope>NUCLEOTIDE SEQUENCE [LARGE SCALE GENOMIC DNA]</scope>
    <source>
        <strain evidence="15 16">DSM 23382</strain>
    </source>
</reference>
<keyword evidence="3" id="KW-0813">Transport</keyword>
<accession>A0A2T5V4X2</accession>
<sequence length="182" mass="20051">MAFSDTRNGYGWTSIILHWLVAGLVIAVFVIGEQFEDLSREAARPLMALHFSLGATAAVFILLRLVWRSIQGHPPVSDDPFALRLLAGIVQWALLLLPVLLVVSGMLTVMSMARPVEVFGLFAIPSPFTQPDHELREILEEVHTTAVTPMVALVVVHVLGALKHAVIDRDGVFSRMFHPIGR</sequence>
<feature type="transmembrane region" description="Helical" evidence="13">
    <location>
        <begin position="43"/>
        <end position="65"/>
    </location>
</feature>
<dbReference type="RefSeq" id="WP_107991327.1">
    <property type="nucleotide sequence ID" value="NZ_QAYG01000009.1"/>
</dbReference>
<comment type="subcellular location">
    <subcellularLocation>
        <location evidence="2">Cell membrane</location>
        <topology evidence="2">Multi-pass membrane protein</topology>
    </subcellularLocation>
</comment>
<gene>
    <name evidence="15" type="ORF">C8N35_109100</name>
</gene>
<comment type="cofactor">
    <cofactor evidence="1">
        <name>heme b</name>
        <dbReference type="ChEBI" id="CHEBI:60344"/>
    </cofactor>
</comment>
<dbReference type="GO" id="GO:0020037">
    <property type="term" value="F:heme binding"/>
    <property type="evidence" value="ECO:0007669"/>
    <property type="project" value="TreeGrafter"/>
</dbReference>
<evidence type="ECO:0000256" key="13">
    <source>
        <dbReference type="SAM" id="Phobius"/>
    </source>
</evidence>
<evidence type="ECO:0000256" key="8">
    <source>
        <dbReference type="ARBA" id="ARBA00022982"/>
    </source>
</evidence>
<dbReference type="EMBL" id="QAYG01000009">
    <property type="protein sequence ID" value="PTW58796.1"/>
    <property type="molecule type" value="Genomic_DNA"/>
</dbReference>
<dbReference type="PANTHER" id="PTHR30529">
    <property type="entry name" value="CYTOCHROME B561"/>
    <property type="match status" value="1"/>
</dbReference>
<feature type="domain" description="Cytochrome b561 bacterial/Ni-hydrogenase" evidence="14">
    <location>
        <begin position="10"/>
        <end position="178"/>
    </location>
</feature>
<dbReference type="GO" id="GO:0005886">
    <property type="term" value="C:plasma membrane"/>
    <property type="evidence" value="ECO:0007669"/>
    <property type="project" value="UniProtKB-SubCell"/>
</dbReference>